<evidence type="ECO:0000256" key="2">
    <source>
        <dbReference type="ARBA" id="ARBA00007069"/>
    </source>
</evidence>
<sequence>MKTFFSVIMPLTRGGIIAGSMLVFIPAVGEFVIPELLGGPDSIMIGRVLWQEFFNNRDWPVASAVATVMLLLLIVPILWFHKHQNKEMGGQG</sequence>
<evidence type="ECO:0000256" key="6">
    <source>
        <dbReference type="ARBA" id="ARBA00022692"/>
    </source>
</evidence>
<reference evidence="11" key="1">
    <citation type="submission" date="2019-05" db="EMBL/GenBank/DDBJ databases">
        <authorList>
            <consortium name="Pathogen Informatics"/>
        </authorList>
    </citation>
    <scope>NUCLEOTIDE SEQUENCE [LARGE SCALE GENOMIC DNA]</scope>
    <source>
        <strain evidence="11">NCTC12965</strain>
    </source>
</reference>
<gene>
    <name evidence="11" type="primary">potH_2</name>
    <name evidence="11" type="ORF">NCTC12965_04143</name>
</gene>
<dbReference type="GO" id="GO:0055085">
    <property type="term" value="P:transmembrane transport"/>
    <property type="evidence" value="ECO:0007669"/>
    <property type="project" value="InterPro"/>
</dbReference>
<feature type="transmembrane region" description="Helical" evidence="9">
    <location>
        <begin position="59"/>
        <end position="80"/>
    </location>
</feature>
<evidence type="ECO:0000256" key="3">
    <source>
        <dbReference type="ARBA" id="ARBA00022448"/>
    </source>
</evidence>
<protein>
    <submittedName>
        <fullName evidence="11">Putrescine transport system permease protein PotH</fullName>
    </submittedName>
</protein>
<dbReference type="PANTHER" id="PTHR42929:SF3">
    <property type="entry name" value="PUTRESCINE TRANSPORT SYSTEM PERMEASE PROTEIN POTH"/>
    <property type="match status" value="1"/>
</dbReference>
<dbReference type="InterPro" id="IPR035906">
    <property type="entry name" value="MetI-like_sf"/>
</dbReference>
<dbReference type="Pfam" id="PF00528">
    <property type="entry name" value="BPD_transp_1"/>
    <property type="match status" value="1"/>
</dbReference>
<keyword evidence="4" id="KW-1003">Cell membrane</keyword>
<dbReference type="PROSITE" id="PS50928">
    <property type="entry name" value="ABC_TM1"/>
    <property type="match status" value="1"/>
</dbReference>
<evidence type="ECO:0000259" key="10">
    <source>
        <dbReference type="PROSITE" id="PS50928"/>
    </source>
</evidence>
<keyword evidence="5" id="KW-0997">Cell inner membrane</keyword>
<comment type="subcellular location">
    <subcellularLocation>
        <location evidence="1">Cell inner membrane</location>
        <topology evidence="1">Multi-pass membrane protein</topology>
    </subcellularLocation>
    <subcellularLocation>
        <location evidence="9">Cell membrane</location>
        <topology evidence="9">Multi-pass membrane protein</topology>
    </subcellularLocation>
</comment>
<keyword evidence="3 9" id="KW-0813">Transport</keyword>
<name>A0A4U9UVB4_SERFO</name>
<dbReference type="EMBL" id="CABEEZ010000096">
    <property type="protein sequence ID" value="VTR37885.1"/>
    <property type="molecule type" value="Genomic_DNA"/>
</dbReference>
<evidence type="ECO:0000256" key="5">
    <source>
        <dbReference type="ARBA" id="ARBA00022519"/>
    </source>
</evidence>
<evidence type="ECO:0000256" key="9">
    <source>
        <dbReference type="RuleBase" id="RU363032"/>
    </source>
</evidence>
<evidence type="ECO:0000256" key="8">
    <source>
        <dbReference type="ARBA" id="ARBA00023136"/>
    </source>
</evidence>
<dbReference type="Gene3D" id="1.10.3720.10">
    <property type="entry name" value="MetI-like"/>
    <property type="match status" value="1"/>
</dbReference>
<comment type="similarity">
    <text evidence="2">Belongs to the binding-protein-dependent transport system permease family. CysTW subfamily.</text>
</comment>
<dbReference type="SUPFAM" id="SSF161098">
    <property type="entry name" value="MetI-like"/>
    <property type="match status" value="1"/>
</dbReference>
<evidence type="ECO:0000256" key="7">
    <source>
        <dbReference type="ARBA" id="ARBA00022989"/>
    </source>
</evidence>
<dbReference type="AlphaFoldDB" id="A0A4U9UVB4"/>
<keyword evidence="8 9" id="KW-0472">Membrane</keyword>
<keyword evidence="7 9" id="KW-1133">Transmembrane helix</keyword>
<proteinExistence type="inferred from homology"/>
<organism evidence="11">
    <name type="scientific">Serratia fonticola</name>
    <dbReference type="NCBI Taxonomy" id="47917"/>
    <lineage>
        <taxon>Bacteria</taxon>
        <taxon>Pseudomonadati</taxon>
        <taxon>Pseudomonadota</taxon>
        <taxon>Gammaproteobacteria</taxon>
        <taxon>Enterobacterales</taxon>
        <taxon>Yersiniaceae</taxon>
        <taxon>Serratia</taxon>
    </lineage>
</organism>
<keyword evidence="6 9" id="KW-0812">Transmembrane</keyword>
<dbReference type="PANTHER" id="PTHR42929">
    <property type="entry name" value="INNER MEMBRANE ABC TRANSPORTER PERMEASE PROTEIN YDCU-RELATED-RELATED"/>
    <property type="match status" value="1"/>
</dbReference>
<accession>A0A4U9UVB4</accession>
<dbReference type="InterPro" id="IPR000515">
    <property type="entry name" value="MetI-like"/>
</dbReference>
<evidence type="ECO:0000313" key="11">
    <source>
        <dbReference type="EMBL" id="VTR37885.1"/>
    </source>
</evidence>
<feature type="domain" description="ABC transmembrane type-1" evidence="10">
    <location>
        <begin position="1"/>
        <end position="80"/>
    </location>
</feature>
<dbReference type="CDD" id="cd06261">
    <property type="entry name" value="TM_PBP2"/>
    <property type="match status" value="1"/>
</dbReference>
<feature type="transmembrane region" description="Helical" evidence="9">
    <location>
        <begin position="12"/>
        <end position="33"/>
    </location>
</feature>
<dbReference type="GO" id="GO:0005886">
    <property type="term" value="C:plasma membrane"/>
    <property type="evidence" value="ECO:0007669"/>
    <property type="project" value="UniProtKB-SubCell"/>
</dbReference>
<evidence type="ECO:0000256" key="1">
    <source>
        <dbReference type="ARBA" id="ARBA00004429"/>
    </source>
</evidence>
<evidence type="ECO:0000256" key="4">
    <source>
        <dbReference type="ARBA" id="ARBA00022475"/>
    </source>
</evidence>